<proteinExistence type="predicted"/>
<evidence type="ECO:0000313" key="1">
    <source>
        <dbReference type="EMBL" id="GGI83973.1"/>
    </source>
</evidence>
<evidence type="ECO:0000313" key="2">
    <source>
        <dbReference type="Proteomes" id="UP000630149"/>
    </source>
</evidence>
<protein>
    <submittedName>
        <fullName evidence="1">Uncharacterized protein</fullName>
    </submittedName>
</protein>
<comment type="caution">
    <text evidence="1">The sequence shown here is derived from an EMBL/GenBank/DDBJ whole genome shotgun (WGS) entry which is preliminary data.</text>
</comment>
<reference evidence="1" key="2">
    <citation type="submission" date="2020-09" db="EMBL/GenBank/DDBJ databases">
        <authorList>
            <person name="Sun Q."/>
            <person name="Ohkuma M."/>
        </authorList>
    </citation>
    <scope>NUCLEOTIDE SEQUENCE</scope>
    <source>
        <strain evidence="1">JCM 13919</strain>
    </source>
</reference>
<dbReference type="RefSeq" id="WP_131776500.1">
    <property type="nucleotide sequence ID" value="NZ_BMOB01000004.1"/>
</dbReference>
<gene>
    <name evidence="1" type="ORF">GCM10007966_10770</name>
</gene>
<sequence>MRPSIRLEDTVDITYGRLVARNLPIRHVLQLSGSMKLETAQSLIRALPNASVVLLDPSTTVDLAVAIASAMPLQGLLMLEPGVSVEVARGIAKTLPTDRAVGIDSQTPFSIAEAIVSSLSKGTVLLDPDLSEENLITLVEKLNPNAELYLSAKTPCEKADLMIKHLPQGCSLLLSEHINLETAIRVASLIKTGRGIRISEEFSWGFSKILSIAKSLPEGCWLALPNTLLPKQITALREEPSIQCLINTSETAESPSVYAARLTQFGLLSKSGSSVQLASNSNLCHPTL</sequence>
<keyword evidence="2" id="KW-1185">Reference proteome</keyword>
<dbReference type="EMBL" id="BMOB01000004">
    <property type="protein sequence ID" value="GGI83973.1"/>
    <property type="molecule type" value="Genomic_DNA"/>
</dbReference>
<organism evidence="1 2">
    <name type="scientific">Legionella impletisoli</name>
    <dbReference type="NCBI Taxonomy" id="343510"/>
    <lineage>
        <taxon>Bacteria</taxon>
        <taxon>Pseudomonadati</taxon>
        <taxon>Pseudomonadota</taxon>
        <taxon>Gammaproteobacteria</taxon>
        <taxon>Legionellales</taxon>
        <taxon>Legionellaceae</taxon>
        <taxon>Legionella</taxon>
    </lineage>
</organism>
<dbReference type="Proteomes" id="UP000630149">
    <property type="component" value="Unassembled WGS sequence"/>
</dbReference>
<reference evidence="1" key="1">
    <citation type="journal article" date="2014" name="Int. J. Syst. Evol. Microbiol.">
        <title>Complete genome sequence of Corynebacterium casei LMG S-19264T (=DSM 44701T), isolated from a smear-ripened cheese.</title>
        <authorList>
            <consortium name="US DOE Joint Genome Institute (JGI-PGF)"/>
            <person name="Walter F."/>
            <person name="Albersmeier A."/>
            <person name="Kalinowski J."/>
            <person name="Ruckert C."/>
        </authorList>
    </citation>
    <scope>NUCLEOTIDE SEQUENCE</scope>
    <source>
        <strain evidence="1">JCM 13919</strain>
    </source>
</reference>
<name>A0A917NCH4_9GAMM</name>
<accession>A0A917NCH4</accession>
<dbReference type="AlphaFoldDB" id="A0A917NCH4"/>